<name>A0A2Z6IEP0_9BURK</name>
<evidence type="ECO:0000313" key="3">
    <source>
        <dbReference type="EMBL" id="BBF23196.1"/>
    </source>
</evidence>
<dbReference type="AlphaFoldDB" id="A0A2Z6IEP0"/>
<feature type="transmembrane region" description="Helical" evidence="2">
    <location>
        <begin position="132"/>
        <end position="149"/>
    </location>
</feature>
<evidence type="ECO:0000313" key="4">
    <source>
        <dbReference type="Proteomes" id="UP000271003"/>
    </source>
</evidence>
<reference evidence="3 4" key="1">
    <citation type="journal article" date="2018" name="Int. J. Syst. Evol. Microbiol.">
        <title>Mesosutterella multiformis gen. nov., sp. nov., a member of the family Sutterellaceae and Sutterella megalosphaeroides sp. nov., isolated from human faeces.</title>
        <authorList>
            <person name="Sakamoto M."/>
            <person name="Ikeyama N."/>
            <person name="Kunihiro T."/>
            <person name="Iino T."/>
            <person name="Yuki M."/>
            <person name="Ohkuma M."/>
        </authorList>
    </citation>
    <scope>NUCLEOTIDE SEQUENCE [LARGE SCALE GENOMIC DNA]</scope>
    <source>
        <strain evidence="3 4">6FBBBH3</strain>
    </source>
</reference>
<dbReference type="OrthoDB" id="8446158at2"/>
<keyword evidence="1" id="KW-0175">Coiled coil</keyword>
<evidence type="ECO:0000256" key="1">
    <source>
        <dbReference type="SAM" id="Coils"/>
    </source>
</evidence>
<evidence type="ECO:0000256" key="2">
    <source>
        <dbReference type="SAM" id="Phobius"/>
    </source>
</evidence>
<keyword evidence="4" id="KW-1185">Reference proteome</keyword>
<gene>
    <name evidence="3" type="ORF">SUTMEG_10870</name>
</gene>
<protein>
    <submittedName>
        <fullName evidence="3">Uncharacterized protein</fullName>
    </submittedName>
</protein>
<sequence>MEETVIRSRAASEDFSALLGLLESKAPFDVADFHLPETLTRFSIRVEGPGYVAVTPGEQTRTLWEIQEHFFRLAALLVHGTTDIRKLSTDERKAFELQFRTREGSWEDQVLTDGFWKALFENTVGKMDSRTIALLIMGVFCVWGVTSVVDSYNNRTVKLKEAEAAIKAAEATVKTAEARIKEAEVKLKEETKRLLSREETERYLALVDAISPREKKQYDVVMQATAHAKQRVAESLAKRSPDATRIEVGGSEYQGAALEALRARSKNATEPVDVVSGRFQIVGLNLNKGAPKWSMQLREADSGNEVTVSASEDTLEVDLAEAQETTLDAFHYDRTVEATYVTGKRKTFLVSIRPAEGDATEQ</sequence>
<keyword evidence="2" id="KW-0812">Transmembrane</keyword>
<dbReference type="KEGG" id="sutt:SUTMEG_10870"/>
<proteinExistence type="predicted"/>
<dbReference type="EMBL" id="AP018786">
    <property type="protein sequence ID" value="BBF23196.1"/>
    <property type="molecule type" value="Genomic_DNA"/>
</dbReference>
<organism evidence="3 4">
    <name type="scientific">Sutterella megalosphaeroides</name>
    <dbReference type="NCBI Taxonomy" id="2494234"/>
    <lineage>
        <taxon>Bacteria</taxon>
        <taxon>Pseudomonadati</taxon>
        <taxon>Pseudomonadota</taxon>
        <taxon>Betaproteobacteria</taxon>
        <taxon>Burkholderiales</taxon>
        <taxon>Sutterellaceae</taxon>
        <taxon>Sutterella</taxon>
    </lineage>
</organism>
<dbReference type="RefSeq" id="WP_120176828.1">
    <property type="nucleotide sequence ID" value="NZ_AP018786.1"/>
</dbReference>
<feature type="coiled-coil region" evidence="1">
    <location>
        <begin position="152"/>
        <end position="200"/>
    </location>
</feature>
<accession>A0A2Z6IEP0</accession>
<keyword evidence="2" id="KW-0472">Membrane</keyword>
<keyword evidence="2" id="KW-1133">Transmembrane helix</keyword>
<dbReference type="Proteomes" id="UP000271003">
    <property type="component" value="Chromosome"/>
</dbReference>